<gene>
    <name evidence="11" type="ORF">BEMITA_LOCUS13950</name>
</gene>
<comment type="similarity">
    <text evidence="2">Belongs to the peptidase M67C family.</text>
</comment>
<evidence type="ECO:0000256" key="1">
    <source>
        <dbReference type="ARBA" id="ARBA00001947"/>
    </source>
</evidence>
<dbReference type="PANTHER" id="PTHR12947:SF13">
    <property type="entry name" value="FI19924P1"/>
    <property type="match status" value="1"/>
</dbReference>
<dbReference type="GO" id="GO:0070536">
    <property type="term" value="P:protein K63-linked deubiquitination"/>
    <property type="evidence" value="ECO:0007669"/>
    <property type="project" value="InterPro"/>
</dbReference>
<dbReference type="InterPro" id="IPR015063">
    <property type="entry name" value="USP8_dimer"/>
</dbReference>
<organism evidence="11 12">
    <name type="scientific">Bemisia tabaci</name>
    <name type="common">Sweetpotato whitefly</name>
    <name type="synonym">Aleurodes tabaci</name>
    <dbReference type="NCBI Taxonomy" id="7038"/>
    <lineage>
        <taxon>Eukaryota</taxon>
        <taxon>Metazoa</taxon>
        <taxon>Ecdysozoa</taxon>
        <taxon>Arthropoda</taxon>
        <taxon>Hexapoda</taxon>
        <taxon>Insecta</taxon>
        <taxon>Pterygota</taxon>
        <taxon>Neoptera</taxon>
        <taxon>Paraneoptera</taxon>
        <taxon>Hemiptera</taxon>
        <taxon>Sternorrhyncha</taxon>
        <taxon>Aleyrodoidea</taxon>
        <taxon>Aleyrodidae</taxon>
        <taxon>Aleyrodinae</taxon>
        <taxon>Bemisia</taxon>
    </lineage>
</organism>
<dbReference type="Gene3D" id="3.40.140.10">
    <property type="entry name" value="Cytidine Deaminase, domain 2"/>
    <property type="match status" value="1"/>
</dbReference>
<keyword evidence="3" id="KW-0645">Protease</keyword>
<dbReference type="SUPFAM" id="SSF140856">
    <property type="entry name" value="USP8 N-terminal domain-like"/>
    <property type="match status" value="1"/>
</dbReference>
<dbReference type="GO" id="GO:0016020">
    <property type="term" value="C:membrane"/>
    <property type="evidence" value="ECO:0007669"/>
    <property type="project" value="TreeGrafter"/>
</dbReference>
<dbReference type="AlphaFoldDB" id="A0A9P0APG6"/>
<dbReference type="Pfam" id="PF01398">
    <property type="entry name" value="JAB"/>
    <property type="match status" value="1"/>
</dbReference>
<feature type="domain" description="MPN" evidence="10">
    <location>
        <begin position="215"/>
        <end position="344"/>
    </location>
</feature>
<accession>A0A9P0APG6</accession>
<dbReference type="GO" id="GO:0046872">
    <property type="term" value="F:metal ion binding"/>
    <property type="evidence" value="ECO:0007669"/>
    <property type="project" value="UniProtKB-KW"/>
</dbReference>
<evidence type="ECO:0000256" key="7">
    <source>
        <dbReference type="ARBA" id="ARBA00022833"/>
    </source>
</evidence>
<evidence type="ECO:0000256" key="5">
    <source>
        <dbReference type="ARBA" id="ARBA00022786"/>
    </source>
</evidence>
<keyword evidence="12" id="KW-1185">Reference proteome</keyword>
<feature type="region of interest" description="Disordered" evidence="9">
    <location>
        <begin position="123"/>
        <end position="153"/>
    </location>
</feature>
<reference evidence="11" key="1">
    <citation type="submission" date="2021-12" db="EMBL/GenBank/DDBJ databases">
        <authorList>
            <person name="King R."/>
        </authorList>
    </citation>
    <scope>NUCLEOTIDE SEQUENCE</scope>
</reference>
<evidence type="ECO:0000259" key="10">
    <source>
        <dbReference type="PROSITE" id="PS50249"/>
    </source>
</evidence>
<dbReference type="EMBL" id="OU963870">
    <property type="protein sequence ID" value="CAH0395810.1"/>
    <property type="molecule type" value="Genomic_DNA"/>
</dbReference>
<dbReference type="Gene3D" id="1.20.58.80">
    <property type="entry name" value="Phosphotransferase system, lactose/cellobiose-type IIA subunit"/>
    <property type="match status" value="1"/>
</dbReference>
<dbReference type="InterPro" id="IPR000555">
    <property type="entry name" value="JAMM/MPN+_dom"/>
</dbReference>
<dbReference type="SMART" id="SM00232">
    <property type="entry name" value="JAB_MPN"/>
    <property type="match status" value="1"/>
</dbReference>
<keyword evidence="4" id="KW-0479">Metal-binding</keyword>
<dbReference type="GO" id="GO:0061578">
    <property type="term" value="F:K63-linked deubiquitinase activity"/>
    <property type="evidence" value="ECO:0007669"/>
    <property type="project" value="InterPro"/>
</dbReference>
<keyword evidence="6" id="KW-0378">Hydrolase</keyword>
<sequence>MDSNLSDLHPDNRIKKLAEEAEPQVDFTIPARRYFRSGKEMVRMATVYYDEGKLEEAYKIYLRFSILFLDKIKGHPEFNTKNEDFKDIKEKLQTAIPRAEELKNKLLKKYKIEYEAHLQNVQRQKEQQQLKAQQRPQPVAPQMKPQSAPAERRLTAGKSDLANQVAIVPALPDDDILYPPPLTVQVPSEKPLFDRSNKPASLLNSQPLRHGLRPVIVPAKLIHEFLVLADRNTISNKETCGILAGKLSQDKLVITHLLVPEQNGTPDSCTTQNEEALFAFQDKFDLITLGWIHTHPTQTAFLSSVDLHTHCSYQLMMPEALAIVCAPRYDNYRCFCLTHDYGLRYIANCPIKNGFHPHPSEPPLFMVSFPSCIFS</sequence>
<evidence type="ECO:0000313" key="12">
    <source>
        <dbReference type="Proteomes" id="UP001152759"/>
    </source>
</evidence>
<protein>
    <recommendedName>
        <fullName evidence="10">MPN domain-containing protein</fullName>
    </recommendedName>
</protein>
<evidence type="ECO:0000256" key="6">
    <source>
        <dbReference type="ARBA" id="ARBA00022801"/>
    </source>
</evidence>
<name>A0A9P0APG6_BEMTA</name>
<evidence type="ECO:0000256" key="3">
    <source>
        <dbReference type="ARBA" id="ARBA00022670"/>
    </source>
</evidence>
<evidence type="ECO:0000256" key="2">
    <source>
        <dbReference type="ARBA" id="ARBA00010981"/>
    </source>
</evidence>
<evidence type="ECO:0000256" key="8">
    <source>
        <dbReference type="ARBA" id="ARBA00023049"/>
    </source>
</evidence>
<dbReference type="GO" id="GO:0006508">
    <property type="term" value="P:proteolysis"/>
    <property type="evidence" value="ECO:0007669"/>
    <property type="project" value="UniProtKB-KW"/>
</dbReference>
<evidence type="ECO:0000256" key="9">
    <source>
        <dbReference type="SAM" id="MobiDB-lite"/>
    </source>
</evidence>
<dbReference type="InterPro" id="IPR037518">
    <property type="entry name" value="MPN"/>
</dbReference>
<dbReference type="InterPro" id="IPR044098">
    <property type="entry name" value="STAMBP/STALP-like_MPN"/>
</dbReference>
<dbReference type="SUPFAM" id="SSF102712">
    <property type="entry name" value="JAB1/MPN domain"/>
    <property type="match status" value="1"/>
</dbReference>
<dbReference type="PROSITE" id="PS50249">
    <property type="entry name" value="MPN"/>
    <property type="match status" value="1"/>
</dbReference>
<keyword evidence="8" id="KW-0482">Metalloprotease</keyword>
<comment type="cofactor">
    <cofactor evidence="1">
        <name>Zn(2+)</name>
        <dbReference type="ChEBI" id="CHEBI:29105"/>
    </cofactor>
</comment>
<dbReference type="Proteomes" id="UP001152759">
    <property type="component" value="Chromosome 9"/>
</dbReference>
<dbReference type="GO" id="GO:0140492">
    <property type="term" value="F:metal-dependent deubiquitinase activity"/>
    <property type="evidence" value="ECO:0007669"/>
    <property type="project" value="InterPro"/>
</dbReference>
<dbReference type="PANTHER" id="PTHR12947">
    <property type="entry name" value="AMSH-LIKE PROTEASE"/>
    <property type="match status" value="1"/>
</dbReference>
<dbReference type="Pfam" id="PF08969">
    <property type="entry name" value="USP8_dimer"/>
    <property type="match status" value="1"/>
</dbReference>
<proteinExistence type="inferred from homology"/>
<keyword evidence="5" id="KW-0833">Ubl conjugation pathway</keyword>
<dbReference type="CDD" id="cd08066">
    <property type="entry name" value="MPN_AMSH_like"/>
    <property type="match status" value="1"/>
</dbReference>
<evidence type="ECO:0000313" key="11">
    <source>
        <dbReference type="EMBL" id="CAH0395810.1"/>
    </source>
</evidence>
<dbReference type="GO" id="GO:0005768">
    <property type="term" value="C:endosome"/>
    <property type="evidence" value="ECO:0007669"/>
    <property type="project" value="TreeGrafter"/>
</dbReference>
<keyword evidence="7" id="KW-0862">Zinc</keyword>
<evidence type="ECO:0000256" key="4">
    <source>
        <dbReference type="ARBA" id="ARBA00022723"/>
    </source>
</evidence>